<keyword evidence="1" id="KW-0472">Membrane</keyword>
<keyword evidence="1" id="KW-1133">Transmembrane helix</keyword>
<dbReference type="EMBL" id="DSFP01000031">
    <property type="protein sequence ID" value="HEW45629.1"/>
    <property type="molecule type" value="Genomic_DNA"/>
</dbReference>
<accession>A0A7C2Z209</accession>
<name>A0A7C2Z209_9AQUI</name>
<comment type="caution">
    <text evidence="2">The sequence shown here is derived from an EMBL/GenBank/DDBJ whole genome shotgun (WGS) entry which is preliminary data.</text>
</comment>
<evidence type="ECO:0000313" key="2">
    <source>
        <dbReference type="EMBL" id="HEW45629.1"/>
    </source>
</evidence>
<keyword evidence="1" id="KW-0812">Transmembrane</keyword>
<feature type="transmembrane region" description="Helical" evidence="1">
    <location>
        <begin position="21"/>
        <end position="44"/>
    </location>
</feature>
<dbReference type="AlphaFoldDB" id="A0A7C2Z209"/>
<protein>
    <submittedName>
        <fullName evidence="2">Uncharacterized protein</fullName>
    </submittedName>
</protein>
<reference evidence="2" key="1">
    <citation type="journal article" date="2020" name="mSystems">
        <title>Genome- and Community-Level Interaction Insights into Carbon Utilization and Element Cycling Functions of Hydrothermarchaeota in Hydrothermal Sediment.</title>
        <authorList>
            <person name="Zhou Z."/>
            <person name="Liu Y."/>
            <person name="Xu W."/>
            <person name="Pan J."/>
            <person name="Luo Z.H."/>
            <person name="Li M."/>
        </authorList>
    </citation>
    <scope>NUCLEOTIDE SEQUENCE [LARGE SCALE GENOMIC DNA]</scope>
    <source>
        <strain evidence="2">SpSt-132</strain>
    </source>
</reference>
<organism evidence="2">
    <name type="scientific">Hydrogenobacter sp</name>
    <dbReference type="NCBI Taxonomy" id="2152829"/>
    <lineage>
        <taxon>Bacteria</taxon>
        <taxon>Pseudomonadati</taxon>
        <taxon>Aquificota</taxon>
        <taxon>Aquificia</taxon>
        <taxon>Aquificales</taxon>
        <taxon>Aquificaceae</taxon>
        <taxon>Hydrogenobacter</taxon>
    </lineage>
</organism>
<sequence>MGQNRDGHIYAKLTLRRSLGITLVNALIFALFIGAFITGLYVAVNRLFKSTEEIRTFTSVREAASAGARYAASMTNIPQNQICQQLFLDFKIAGRNEIGRTEVTLCRISDPQAIEGQEISGTSRDPVTVAASLKGGVFKIVSISRFPAGAASPNQQTARVEAVYVK</sequence>
<proteinExistence type="predicted"/>
<evidence type="ECO:0000256" key="1">
    <source>
        <dbReference type="SAM" id="Phobius"/>
    </source>
</evidence>
<gene>
    <name evidence="2" type="ORF">ENO47_03005</name>
</gene>